<evidence type="ECO:0000313" key="7">
    <source>
        <dbReference type="RefSeq" id="XP_015517917.2"/>
    </source>
</evidence>
<evidence type="ECO:0000313" key="6">
    <source>
        <dbReference type="Proteomes" id="UP000829291"/>
    </source>
</evidence>
<evidence type="ECO:0000256" key="2">
    <source>
        <dbReference type="ARBA" id="ARBA00022741"/>
    </source>
</evidence>
<dbReference type="InterPro" id="IPR019539">
    <property type="entry name" value="GalKase_N"/>
</dbReference>
<feature type="domain" description="GHMP kinase N-terminal" evidence="4">
    <location>
        <begin position="152"/>
        <end position="231"/>
    </location>
</feature>
<dbReference type="PANTHER" id="PTHR10457">
    <property type="entry name" value="MEVALONATE KINASE/GALACTOKINASE"/>
    <property type="match status" value="1"/>
</dbReference>
<name>A0A6J0BUH4_NEOLC</name>
<feature type="domain" description="Galactokinase N-terminal" evidence="5">
    <location>
        <begin position="62"/>
        <end position="110"/>
    </location>
</feature>
<sequence length="355" mass="39756">MCNNLEEKSNYCGPYTLNDVTSIKQFAQDYANEISLYMDDFVYTKEVHQSPSLKMLVSFAEKEFHREFSKPPTYAVYAPGCVNLCGESEDFNDGKILSMATQLVTVIVGTRRATSRVCKIKTLLREKGEENYAKFSINTSGLDTSSQVTWVNYVKAVIRNFRVSKEYIPGFKALIVSSIPIKRGLGSSSALIVAMYTLLEAITKVYTTNTLEKSIACQQAEKIAMSVSCGIWKTLLPIVGIEGKIMEFDSRLLEIQEHVWSPLDIDLIFINSTEDVIDTLVYQKYLNQCREVAFALNLISLRDATIPKLATVGQLFSSSSLKAACHVINETDRVTTAGQLIDHCHWKKLGFVISL</sequence>
<dbReference type="Gene3D" id="3.30.230.10">
    <property type="match status" value="1"/>
</dbReference>
<dbReference type="AlphaFoldDB" id="A0A6J0BUH4"/>
<keyword evidence="2" id="KW-0547">Nucleotide-binding</keyword>
<dbReference type="Pfam" id="PF00288">
    <property type="entry name" value="GHMP_kinases_N"/>
    <property type="match status" value="1"/>
</dbReference>
<dbReference type="GO" id="GO:0005829">
    <property type="term" value="C:cytosol"/>
    <property type="evidence" value="ECO:0007669"/>
    <property type="project" value="TreeGrafter"/>
</dbReference>
<dbReference type="InterPro" id="IPR014721">
    <property type="entry name" value="Ribsml_uS5_D2-typ_fold_subgr"/>
</dbReference>
<dbReference type="InterPro" id="IPR006206">
    <property type="entry name" value="Mevalonate/galactokinase"/>
</dbReference>
<dbReference type="GO" id="GO:0005524">
    <property type="term" value="F:ATP binding"/>
    <property type="evidence" value="ECO:0007669"/>
    <property type="project" value="UniProtKB-KW"/>
</dbReference>
<dbReference type="Pfam" id="PF10509">
    <property type="entry name" value="GalKase_gal_bdg"/>
    <property type="match status" value="1"/>
</dbReference>
<dbReference type="PANTHER" id="PTHR10457:SF7">
    <property type="entry name" value="GALACTOKINASE-RELATED"/>
    <property type="match status" value="1"/>
</dbReference>
<evidence type="ECO:0000256" key="3">
    <source>
        <dbReference type="ARBA" id="ARBA00022840"/>
    </source>
</evidence>
<dbReference type="InterPro" id="IPR006204">
    <property type="entry name" value="GHMP_kinase_N_dom"/>
</dbReference>
<gene>
    <name evidence="7" type="primary">LOC107222896</name>
</gene>
<dbReference type="InterPro" id="IPR036554">
    <property type="entry name" value="GHMP_kinase_C_sf"/>
</dbReference>
<protein>
    <submittedName>
        <fullName evidence="7">Galactokinase-like</fullName>
    </submittedName>
</protein>
<reference evidence="7" key="1">
    <citation type="submission" date="2025-08" db="UniProtKB">
        <authorList>
            <consortium name="RefSeq"/>
        </authorList>
    </citation>
    <scope>IDENTIFICATION</scope>
    <source>
        <tissue evidence="7">Thorax and Abdomen</tissue>
    </source>
</reference>
<dbReference type="InterPro" id="IPR020568">
    <property type="entry name" value="Ribosomal_Su5_D2-typ_SF"/>
</dbReference>
<evidence type="ECO:0000259" key="5">
    <source>
        <dbReference type="Pfam" id="PF10509"/>
    </source>
</evidence>
<dbReference type="InParanoid" id="A0A6J0BUH4"/>
<dbReference type="KEGG" id="nlo:107222896"/>
<evidence type="ECO:0000259" key="4">
    <source>
        <dbReference type="Pfam" id="PF00288"/>
    </source>
</evidence>
<comment type="similarity">
    <text evidence="1">Belongs to the GHMP kinase family. GalK subfamily.</text>
</comment>
<dbReference type="SUPFAM" id="SSF54211">
    <property type="entry name" value="Ribosomal protein S5 domain 2-like"/>
    <property type="match status" value="1"/>
</dbReference>
<dbReference type="Gene3D" id="3.30.70.890">
    <property type="entry name" value="GHMP kinase, C-terminal domain"/>
    <property type="match status" value="1"/>
</dbReference>
<accession>A0A6J0BUH4</accession>
<dbReference type="GO" id="GO:0004335">
    <property type="term" value="F:galactokinase activity"/>
    <property type="evidence" value="ECO:0007669"/>
    <property type="project" value="InterPro"/>
</dbReference>
<dbReference type="PRINTS" id="PR00959">
    <property type="entry name" value="MEVGALKINASE"/>
</dbReference>
<dbReference type="GO" id="GO:0006012">
    <property type="term" value="P:galactose metabolic process"/>
    <property type="evidence" value="ECO:0007669"/>
    <property type="project" value="InterPro"/>
</dbReference>
<dbReference type="PRINTS" id="PR00473">
    <property type="entry name" value="GALCTOKINASE"/>
</dbReference>
<keyword evidence="3" id="KW-0067">ATP-binding</keyword>
<dbReference type="RefSeq" id="XP_015517917.2">
    <property type="nucleotide sequence ID" value="XM_015662431.2"/>
</dbReference>
<dbReference type="OrthoDB" id="275179at2759"/>
<dbReference type="InterPro" id="IPR000705">
    <property type="entry name" value="Galactokinase"/>
</dbReference>
<proteinExistence type="inferred from homology"/>
<dbReference type="GeneID" id="107222896"/>
<evidence type="ECO:0000256" key="1">
    <source>
        <dbReference type="ARBA" id="ARBA00006566"/>
    </source>
</evidence>
<dbReference type="PIRSF" id="PIRSF000530">
    <property type="entry name" value="Galactokinase"/>
    <property type="match status" value="1"/>
</dbReference>
<organism evidence="7">
    <name type="scientific">Neodiprion lecontei</name>
    <name type="common">Redheaded pine sawfly</name>
    <dbReference type="NCBI Taxonomy" id="441921"/>
    <lineage>
        <taxon>Eukaryota</taxon>
        <taxon>Metazoa</taxon>
        <taxon>Ecdysozoa</taxon>
        <taxon>Arthropoda</taxon>
        <taxon>Hexapoda</taxon>
        <taxon>Insecta</taxon>
        <taxon>Pterygota</taxon>
        <taxon>Neoptera</taxon>
        <taxon>Endopterygota</taxon>
        <taxon>Hymenoptera</taxon>
        <taxon>Tenthredinoidea</taxon>
        <taxon>Diprionidae</taxon>
        <taxon>Diprioninae</taxon>
        <taxon>Neodiprion</taxon>
    </lineage>
</organism>
<dbReference type="Proteomes" id="UP000829291">
    <property type="component" value="Chromosome 7"/>
</dbReference>
<keyword evidence="6" id="KW-1185">Reference proteome</keyword>